<sequence length="196" mass="23718">MSKQIYNNTIRLYINFSKSILNMLPNYIQASIYTNRELTFIINKNYNTLVINFLKKYTNSQYQTMADMCAIDYPMKQFRFEIVYTLLSLVYNSRIKIKTYLKELDSIETITTLFKGANWWEREIYDFFGIYFTHNTDLRRILTDYGFIGHPLRKDFPLMGFYEVTYDDITKCIKKTPIEYSPKFKSYYTFNNFYTI</sequence>
<dbReference type="InterPro" id="IPR010218">
    <property type="entry name" value="NADH_DH_suC"/>
</dbReference>
<feature type="domain" description="NADH:ubiquinone oxidoreductase 30kDa subunit" evidence="3">
    <location>
        <begin position="43"/>
        <end position="160"/>
    </location>
</feature>
<evidence type="ECO:0000256" key="1">
    <source>
        <dbReference type="ARBA" id="ARBA00007569"/>
    </source>
</evidence>
<keyword evidence="4" id="KW-0496">Mitochondrion</keyword>
<dbReference type="Pfam" id="PF00329">
    <property type="entry name" value="Complex1_30kDa"/>
    <property type="match status" value="1"/>
</dbReference>
<dbReference type="GeneID" id="6879805"/>
<dbReference type="PANTHER" id="PTHR10884">
    <property type="entry name" value="NADH DEHYDROGENASE UBIQUINONE IRON-SULFUR PROTEIN 3"/>
    <property type="match status" value="1"/>
</dbReference>
<dbReference type="PANTHER" id="PTHR10884:SF14">
    <property type="entry name" value="NADH DEHYDROGENASE [UBIQUINONE] IRON-SULFUR PROTEIN 3, MITOCHONDRIAL"/>
    <property type="match status" value="1"/>
</dbReference>
<gene>
    <name evidence="4" type="primary">nad9</name>
</gene>
<comment type="similarity">
    <text evidence="1">Belongs to the complex I 30 kDa subunit family.</text>
</comment>
<dbReference type="AlphaFoldDB" id="B5SQ65"/>
<evidence type="ECO:0000256" key="2">
    <source>
        <dbReference type="ARBA" id="ARBA00022448"/>
    </source>
</evidence>
<evidence type="ECO:0000313" key="4">
    <source>
        <dbReference type="EMBL" id="ACH86056.2"/>
    </source>
</evidence>
<dbReference type="NCBIfam" id="TIGR01961">
    <property type="entry name" value="NuoC_fam"/>
    <property type="match status" value="1"/>
</dbReference>
<dbReference type="EMBL" id="EF494739">
    <property type="protein sequence ID" value="ACH86056.2"/>
    <property type="molecule type" value="Genomic_DNA"/>
</dbReference>
<accession>B5SQ65</accession>
<geneLocation type="mitochondrion" evidence="4"/>
<reference evidence="4" key="1">
    <citation type="journal article" date="2008" name="Curr. Biol.">
        <title>Organelles in Blastocystis that blur the distinction between mitochondria and hydrogenosomes.</title>
        <authorList>
            <person name="Stechmann A."/>
            <person name="Hamblin K."/>
            <person name="Perez-Brocal V."/>
            <person name="Gaston D."/>
            <person name="Richmond G.S."/>
            <person name="van der Giezen M."/>
            <person name="Clark C.G."/>
            <person name="Roger A.J."/>
        </authorList>
    </citation>
    <scope>NUCLEOTIDE SEQUENCE</scope>
    <source>
        <strain evidence="4">DMP/02-328</strain>
    </source>
</reference>
<keyword evidence="2" id="KW-0813">Transport</keyword>
<dbReference type="InterPro" id="IPR037232">
    <property type="entry name" value="NADH_quin_OxRdtase_su_C/D-like"/>
</dbReference>
<dbReference type="HAMAP" id="MF_01357">
    <property type="entry name" value="NDH1_NuoC"/>
    <property type="match status" value="1"/>
</dbReference>
<dbReference type="GO" id="GO:0008137">
    <property type="term" value="F:NADH dehydrogenase (ubiquinone) activity"/>
    <property type="evidence" value="ECO:0007669"/>
    <property type="project" value="InterPro"/>
</dbReference>
<dbReference type="SUPFAM" id="SSF143243">
    <property type="entry name" value="Nqo5-like"/>
    <property type="match status" value="1"/>
</dbReference>
<proteinExistence type="inferred from homology"/>
<dbReference type="GO" id="GO:0016651">
    <property type="term" value="F:oxidoreductase activity, acting on NAD(P)H"/>
    <property type="evidence" value="ECO:0007669"/>
    <property type="project" value="InterPro"/>
</dbReference>
<reference evidence="4" key="2">
    <citation type="journal article" date="2016" name="Genome Biol. Evol.">
        <title>Blastocystis mitochondrial genomes appear to show multiple independent gains and losses of start and stop codons.</title>
        <authorList>
            <person name="Jacob A.S."/>
            <person name="Andersen L.O."/>
            <person name="Pavinski Bitar P."/>
            <person name="Richards V.P."/>
            <person name="Shah S."/>
            <person name="Stanhope M.J."/>
            <person name="Stensvold C.R."/>
            <person name="Clark C.G."/>
        </authorList>
    </citation>
    <scope>NUCLEOTIDE SEQUENCE</scope>
    <source>
        <strain evidence="4">DMP/02-328</strain>
    </source>
</reference>
<name>B5SQ65_9STRA</name>
<protein>
    <submittedName>
        <fullName evidence="4">NADH dehydrogenase subunit 9</fullName>
    </submittedName>
</protein>
<dbReference type="InterPro" id="IPR001268">
    <property type="entry name" value="NADH_UbQ_OxRdtase_30kDa_su"/>
</dbReference>
<organism evidence="4">
    <name type="scientific">Blastocystis sp. DMP/02-328</name>
    <dbReference type="NCBI Taxonomy" id="463136"/>
    <lineage>
        <taxon>Eukaryota</taxon>
        <taxon>Sar</taxon>
        <taxon>Stramenopiles</taxon>
        <taxon>Bigyra</taxon>
        <taxon>Opalozoa</taxon>
        <taxon>Opalinata</taxon>
        <taxon>Blastocystidae</taxon>
        <taxon>Blastocystis</taxon>
    </lineage>
</organism>
<dbReference type="RefSeq" id="YP_002221373.1">
    <property type="nucleotide sequence ID" value="NC_011212.1"/>
</dbReference>
<dbReference type="Gene3D" id="3.30.460.80">
    <property type="entry name" value="NADH:ubiquinone oxidoreductase, 30kDa subunit"/>
    <property type="match status" value="1"/>
</dbReference>
<evidence type="ECO:0000259" key="3">
    <source>
        <dbReference type="Pfam" id="PF00329"/>
    </source>
</evidence>